<protein>
    <submittedName>
        <fullName evidence="1">Uncharacterized protein</fullName>
    </submittedName>
</protein>
<name>A0A8S5M8A8_9CAUD</name>
<organism evidence="1">
    <name type="scientific">Siphoviridae sp. ctg5k4</name>
    <dbReference type="NCBI Taxonomy" id="2826418"/>
    <lineage>
        <taxon>Viruses</taxon>
        <taxon>Duplodnaviria</taxon>
        <taxon>Heunggongvirae</taxon>
        <taxon>Uroviricota</taxon>
        <taxon>Caudoviricetes</taxon>
    </lineage>
</organism>
<proteinExistence type="predicted"/>
<reference evidence="1" key="1">
    <citation type="journal article" date="2021" name="Proc. Natl. Acad. Sci. U.S.A.">
        <title>A Catalog of Tens of Thousands of Viruses from Human Metagenomes Reveals Hidden Associations with Chronic Diseases.</title>
        <authorList>
            <person name="Tisza M.J."/>
            <person name="Buck C.B."/>
        </authorList>
    </citation>
    <scope>NUCLEOTIDE SEQUENCE</scope>
    <source>
        <strain evidence="1">Ctg5k4</strain>
    </source>
</reference>
<sequence length="65" mass="7620">MTWDEMKLNGGELIWISFVNNERRVGRFIRYTNEDKTSMLVELEDSYGGGQIDVQKNEVFALFEV</sequence>
<evidence type="ECO:0000313" key="1">
    <source>
        <dbReference type="EMBL" id="DAD78452.1"/>
    </source>
</evidence>
<accession>A0A8S5M8A8</accession>
<dbReference type="EMBL" id="BK014843">
    <property type="protein sequence ID" value="DAD78452.1"/>
    <property type="molecule type" value="Genomic_DNA"/>
</dbReference>